<evidence type="ECO:0008006" key="8">
    <source>
        <dbReference type="Google" id="ProtNLM"/>
    </source>
</evidence>
<sequence>MSSAFGEYLDRLSGSGILRVIHMVINGVAAGAGVFLMVTGVTGLFDVYKTFGGMAMPLACSVLGLLVTFVSFLGIFGSIKRNEYIFATYSALLTLLVVIQIIALLVIWLRPEHIEDRFSDVWEGLYDKDPESIRYIEKDLKCCGFKNPTDMPVPANCIAKKHFGFTVGCLEPLEHQWHERRKAVLWAGIAIVGAQVLSLLMGAELARRYKRAREGGYHRVPERTEGSPLLRT</sequence>
<dbReference type="InterPro" id="IPR008952">
    <property type="entry name" value="Tetraspanin_EC2_sf"/>
</dbReference>
<accession>A0A9W8CJ66</accession>
<reference evidence="6" key="1">
    <citation type="submission" date="2022-07" db="EMBL/GenBank/DDBJ databases">
        <title>Phylogenomic reconstructions and comparative analyses of Kickxellomycotina fungi.</title>
        <authorList>
            <person name="Reynolds N.K."/>
            <person name="Stajich J.E."/>
            <person name="Barry K."/>
            <person name="Grigoriev I.V."/>
            <person name="Crous P."/>
            <person name="Smith M.E."/>
        </authorList>
    </citation>
    <scope>NUCLEOTIDE SEQUENCE</scope>
    <source>
        <strain evidence="6">NBRC 105413</strain>
    </source>
</reference>
<evidence type="ECO:0000256" key="3">
    <source>
        <dbReference type="ARBA" id="ARBA00022989"/>
    </source>
</evidence>
<name>A0A9W8CJ66_9FUNG</name>
<keyword evidence="2 5" id="KW-0812">Transmembrane</keyword>
<proteinExistence type="predicted"/>
<dbReference type="GO" id="GO:0016020">
    <property type="term" value="C:membrane"/>
    <property type="evidence" value="ECO:0007669"/>
    <property type="project" value="UniProtKB-SubCell"/>
</dbReference>
<evidence type="ECO:0000313" key="6">
    <source>
        <dbReference type="EMBL" id="KAJ1646137.1"/>
    </source>
</evidence>
<dbReference type="AlphaFoldDB" id="A0A9W8CJ66"/>
<feature type="transmembrane region" description="Helical" evidence="5">
    <location>
        <begin position="51"/>
        <end position="77"/>
    </location>
</feature>
<dbReference type="Proteomes" id="UP001145021">
    <property type="component" value="Unassembled WGS sequence"/>
</dbReference>
<feature type="transmembrane region" description="Helical" evidence="5">
    <location>
        <begin position="183"/>
        <end position="203"/>
    </location>
</feature>
<feature type="transmembrane region" description="Helical" evidence="5">
    <location>
        <begin position="84"/>
        <end position="109"/>
    </location>
</feature>
<dbReference type="Pfam" id="PF00335">
    <property type="entry name" value="Tetraspanin"/>
    <property type="match status" value="1"/>
</dbReference>
<keyword evidence="3 5" id="KW-1133">Transmembrane helix</keyword>
<feature type="transmembrane region" description="Helical" evidence="5">
    <location>
        <begin position="20"/>
        <end position="45"/>
    </location>
</feature>
<comment type="subcellular location">
    <subcellularLocation>
        <location evidence="1">Membrane</location>
        <topology evidence="1">Multi-pass membrane protein</topology>
    </subcellularLocation>
</comment>
<evidence type="ECO:0000256" key="2">
    <source>
        <dbReference type="ARBA" id="ARBA00022692"/>
    </source>
</evidence>
<dbReference type="PANTHER" id="PTHR19282">
    <property type="entry name" value="TETRASPANIN"/>
    <property type="match status" value="1"/>
</dbReference>
<dbReference type="EMBL" id="JANBOH010000073">
    <property type="protein sequence ID" value="KAJ1646137.1"/>
    <property type="molecule type" value="Genomic_DNA"/>
</dbReference>
<evidence type="ECO:0000313" key="7">
    <source>
        <dbReference type="Proteomes" id="UP001145021"/>
    </source>
</evidence>
<evidence type="ECO:0000256" key="1">
    <source>
        <dbReference type="ARBA" id="ARBA00004141"/>
    </source>
</evidence>
<protein>
    <recommendedName>
        <fullName evidence="8">Tetraspanin</fullName>
    </recommendedName>
</protein>
<comment type="caution">
    <text evidence="6">The sequence shown here is derived from an EMBL/GenBank/DDBJ whole genome shotgun (WGS) entry which is preliminary data.</text>
</comment>
<dbReference type="PRINTS" id="PR00259">
    <property type="entry name" value="TMFOUR"/>
</dbReference>
<dbReference type="SUPFAM" id="SSF48652">
    <property type="entry name" value="Tetraspanin"/>
    <property type="match status" value="1"/>
</dbReference>
<keyword evidence="7" id="KW-1185">Reference proteome</keyword>
<dbReference type="Gene3D" id="1.10.1450.10">
    <property type="entry name" value="Tetraspanin"/>
    <property type="match status" value="1"/>
</dbReference>
<organism evidence="6 7">
    <name type="scientific">Coemansia asiatica</name>
    <dbReference type="NCBI Taxonomy" id="1052880"/>
    <lineage>
        <taxon>Eukaryota</taxon>
        <taxon>Fungi</taxon>
        <taxon>Fungi incertae sedis</taxon>
        <taxon>Zoopagomycota</taxon>
        <taxon>Kickxellomycotina</taxon>
        <taxon>Kickxellomycetes</taxon>
        <taxon>Kickxellales</taxon>
        <taxon>Kickxellaceae</taxon>
        <taxon>Coemansia</taxon>
    </lineage>
</organism>
<dbReference type="InterPro" id="IPR018499">
    <property type="entry name" value="Tetraspanin/Peripherin"/>
</dbReference>
<evidence type="ECO:0000256" key="4">
    <source>
        <dbReference type="ARBA" id="ARBA00023136"/>
    </source>
</evidence>
<keyword evidence="4 5" id="KW-0472">Membrane</keyword>
<gene>
    <name evidence="6" type="ORF">LPJ64_002329</name>
</gene>
<evidence type="ECO:0000256" key="5">
    <source>
        <dbReference type="SAM" id="Phobius"/>
    </source>
</evidence>